<reference evidence="4 5" key="1">
    <citation type="submission" date="2016-10" db="EMBL/GenBank/DDBJ databases">
        <authorList>
            <person name="Varghese N."/>
            <person name="Submissions S."/>
        </authorList>
    </citation>
    <scope>NUCLEOTIDE SEQUENCE [LARGE SCALE GENOMIC DNA]</scope>
    <source>
        <strain evidence="4 5">LMG 22274</strain>
    </source>
</reference>
<evidence type="ECO:0000256" key="1">
    <source>
        <dbReference type="ARBA" id="ARBA00005564"/>
    </source>
</evidence>
<dbReference type="InterPro" id="IPR019405">
    <property type="entry name" value="Lactonase_7-beta_prop"/>
</dbReference>
<keyword evidence="2" id="KW-0313">Glucose metabolism</keyword>
<evidence type="ECO:0000256" key="3">
    <source>
        <dbReference type="SAM" id="SignalP"/>
    </source>
</evidence>
<sequence length="360" mass="38616">MAQAVMGAVLGVAGAVAAHAATFVYVSNADSQNISVFRVDESAGTLAAVETVPVGGTVMPMTLSPDHRRLYAGLRSQPYRVVSFAINPLDGRLAELGRAPLAESMAYLSTDATGRYLLSASYGGNQLAVNRIGENGVAGEVQQTIKTGPMAHAIRTSADNRYAFASVLGSDAWLRLRFDATTGQLTEDAAPAYALPEKSGPRHFVFSSDSRFVYLIDELDGKLHVLAFDRAHDTVKPIQTVSILPADFHGDKPWGADLHLTPDGQFLYTSERTSSTLGAYRVDRATGKLARIGTYATQKQPRGFNIDPSGRWLFAVGQLSTQMSVYRIDAKTGALEETGQVPVGKGANWVEVVRYTGSNE</sequence>
<name>A0AAQ1JVK9_9BURK</name>
<dbReference type="InterPro" id="IPR011045">
    <property type="entry name" value="N2O_reductase_N"/>
</dbReference>
<protein>
    <submittedName>
        <fullName evidence="4">6-phosphogluconolactonase</fullName>
    </submittedName>
</protein>
<dbReference type="RefSeq" id="WP_074984884.1">
    <property type="nucleotide sequence ID" value="NZ_CADFGN010000004.1"/>
</dbReference>
<keyword evidence="2" id="KW-0119">Carbohydrate metabolism</keyword>
<dbReference type="InterPro" id="IPR050282">
    <property type="entry name" value="Cycloisomerase_2"/>
</dbReference>
<keyword evidence="3" id="KW-0732">Signal</keyword>
<comment type="similarity">
    <text evidence="1">Belongs to the cycloisomerase 2 family.</text>
</comment>
<dbReference type="GO" id="GO:0006006">
    <property type="term" value="P:glucose metabolic process"/>
    <property type="evidence" value="ECO:0007669"/>
    <property type="project" value="UniProtKB-KW"/>
</dbReference>
<dbReference type="PANTHER" id="PTHR30344">
    <property type="entry name" value="6-PHOSPHOGLUCONOLACTONASE-RELATED"/>
    <property type="match status" value="1"/>
</dbReference>
<proteinExistence type="inferred from homology"/>
<dbReference type="EMBL" id="FNZM01000012">
    <property type="protein sequence ID" value="SEJ97825.1"/>
    <property type="molecule type" value="Genomic_DNA"/>
</dbReference>
<dbReference type="PANTHER" id="PTHR30344:SF1">
    <property type="entry name" value="6-PHOSPHOGLUCONOLACTONASE"/>
    <property type="match status" value="1"/>
</dbReference>
<feature type="chain" id="PRO_5043027628" evidence="3">
    <location>
        <begin position="21"/>
        <end position="360"/>
    </location>
</feature>
<evidence type="ECO:0000313" key="4">
    <source>
        <dbReference type="EMBL" id="SEJ97825.1"/>
    </source>
</evidence>
<comment type="caution">
    <text evidence="4">The sequence shown here is derived from an EMBL/GenBank/DDBJ whole genome shotgun (WGS) entry which is preliminary data.</text>
</comment>
<dbReference type="GO" id="GO:0017057">
    <property type="term" value="F:6-phosphogluconolactonase activity"/>
    <property type="evidence" value="ECO:0007669"/>
    <property type="project" value="TreeGrafter"/>
</dbReference>
<evidence type="ECO:0000313" key="5">
    <source>
        <dbReference type="Proteomes" id="UP000183529"/>
    </source>
</evidence>
<gene>
    <name evidence="4" type="ORF">SAMN05216550_11210</name>
</gene>
<organism evidence="4 5">
    <name type="scientific">Paraburkholderia tropica</name>
    <dbReference type="NCBI Taxonomy" id="92647"/>
    <lineage>
        <taxon>Bacteria</taxon>
        <taxon>Pseudomonadati</taxon>
        <taxon>Pseudomonadota</taxon>
        <taxon>Betaproteobacteria</taxon>
        <taxon>Burkholderiales</taxon>
        <taxon>Burkholderiaceae</taxon>
        <taxon>Paraburkholderia</taxon>
    </lineage>
</organism>
<dbReference type="Proteomes" id="UP000183529">
    <property type="component" value="Unassembled WGS sequence"/>
</dbReference>
<dbReference type="SUPFAM" id="SSF50974">
    <property type="entry name" value="Nitrous oxide reductase, N-terminal domain"/>
    <property type="match status" value="2"/>
</dbReference>
<accession>A0AAQ1JVK9</accession>
<dbReference type="GO" id="GO:0005829">
    <property type="term" value="C:cytosol"/>
    <property type="evidence" value="ECO:0007669"/>
    <property type="project" value="TreeGrafter"/>
</dbReference>
<dbReference type="Pfam" id="PF10282">
    <property type="entry name" value="Lactonase"/>
    <property type="match status" value="1"/>
</dbReference>
<dbReference type="AlphaFoldDB" id="A0AAQ1JVK9"/>
<feature type="signal peptide" evidence="3">
    <location>
        <begin position="1"/>
        <end position="20"/>
    </location>
</feature>
<evidence type="ECO:0000256" key="2">
    <source>
        <dbReference type="ARBA" id="ARBA00022526"/>
    </source>
</evidence>
<dbReference type="InterPro" id="IPR015943">
    <property type="entry name" value="WD40/YVTN_repeat-like_dom_sf"/>
</dbReference>
<dbReference type="Gene3D" id="2.130.10.10">
    <property type="entry name" value="YVTN repeat-like/Quinoprotein amine dehydrogenase"/>
    <property type="match status" value="1"/>
</dbReference>